<dbReference type="AlphaFoldDB" id="A0A5B6WGV0"/>
<sequence>MITLYGCKCRIPLYWTELSENKLHGVDLIKDTEQKVKVIRDSLKSASDRQKYYADSKRKDIEFEIGDKCLSERKCFDSNAKASLVRDSVDHIKLLNVLDQLHTNCCCHLN</sequence>
<evidence type="ECO:0000313" key="2">
    <source>
        <dbReference type="Proteomes" id="UP000325315"/>
    </source>
</evidence>
<keyword evidence="1" id="KW-0695">RNA-directed DNA polymerase</keyword>
<dbReference type="EMBL" id="SMMG02000003">
    <property type="protein sequence ID" value="KAA3480673.1"/>
    <property type="molecule type" value="Genomic_DNA"/>
</dbReference>
<proteinExistence type="predicted"/>
<gene>
    <name evidence="1" type="ORF">EPI10_021090</name>
</gene>
<reference evidence="1" key="1">
    <citation type="submission" date="2019-08" db="EMBL/GenBank/DDBJ databases">
        <authorList>
            <person name="Liu F."/>
        </authorList>
    </citation>
    <scope>NUCLEOTIDE SEQUENCE [LARGE SCALE GENOMIC DNA]</scope>
    <source>
        <strain evidence="1">PA1801</strain>
        <tissue evidence="1">Leaf</tissue>
    </source>
</reference>
<keyword evidence="1" id="KW-0808">Transferase</keyword>
<dbReference type="GO" id="GO:0003964">
    <property type="term" value="F:RNA-directed DNA polymerase activity"/>
    <property type="evidence" value="ECO:0007669"/>
    <property type="project" value="UniProtKB-KW"/>
</dbReference>
<accession>A0A5B6WGV0</accession>
<comment type="caution">
    <text evidence="1">The sequence shown here is derived from an EMBL/GenBank/DDBJ whole genome shotgun (WGS) entry which is preliminary data.</text>
</comment>
<keyword evidence="2" id="KW-1185">Reference proteome</keyword>
<protein>
    <submittedName>
        <fullName evidence="1">Reverse transcriptase</fullName>
    </submittedName>
</protein>
<keyword evidence="1" id="KW-0548">Nucleotidyltransferase</keyword>
<evidence type="ECO:0000313" key="1">
    <source>
        <dbReference type="EMBL" id="KAA3480673.1"/>
    </source>
</evidence>
<dbReference type="Proteomes" id="UP000325315">
    <property type="component" value="Unassembled WGS sequence"/>
</dbReference>
<organism evidence="1 2">
    <name type="scientific">Gossypium australe</name>
    <dbReference type="NCBI Taxonomy" id="47621"/>
    <lineage>
        <taxon>Eukaryota</taxon>
        <taxon>Viridiplantae</taxon>
        <taxon>Streptophyta</taxon>
        <taxon>Embryophyta</taxon>
        <taxon>Tracheophyta</taxon>
        <taxon>Spermatophyta</taxon>
        <taxon>Magnoliopsida</taxon>
        <taxon>eudicotyledons</taxon>
        <taxon>Gunneridae</taxon>
        <taxon>Pentapetalae</taxon>
        <taxon>rosids</taxon>
        <taxon>malvids</taxon>
        <taxon>Malvales</taxon>
        <taxon>Malvaceae</taxon>
        <taxon>Malvoideae</taxon>
        <taxon>Gossypium</taxon>
    </lineage>
</organism>
<name>A0A5B6WGV0_9ROSI</name>
<dbReference type="OrthoDB" id="1001672at2759"/>